<evidence type="ECO:0000256" key="1">
    <source>
        <dbReference type="ARBA" id="ARBA00008874"/>
    </source>
</evidence>
<dbReference type="SMART" id="SM00220">
    <property type="entry name" value="S_TKc"/>
    <property type="match status" value="1"/>
</dbReference>
<dbReference type="InterPro" id="IPR011009">
    <property type="entry name" value="Kinase-like_dom_sf"/>
</dbReference>
<evidence type="ECO:0000256" key="11">
    <source>
        <dbReference type="SAM" id="Coils"/>
    </source>
</evidence>
<feature type="region of interest" description="Disordered" evidence="12">
    <location>
        <begin position="310"/>
        <end position="353"/>
    </location>
</feature>
<feature type="compositionally biased region" description="Polar residues" evidence="12">
    <location>
        <begin position="320"/>
        <end position="332"/>
    </location>
</feature>
<dbReference type="PROSITE" id="PS00107">
    <property type="entry name" value="PROTEIN_KINASE_ATP"/>
    <property type="match status" value="1"/>
</dbReference>
<dbReference type="AlphaFoldDB" id="R4XJS7"/>
<evidence type="ECO:0000259" key="13">
    <source>
        <dbReference type="PROSITE" id="PS50011"/>
    </source>
</evidence>
<feature type="domain" description="Protein kinase" evidence="13">
    <location>
        <begin position="8"/>
        <end position="258"/>
    </location>
</feature>
<accession>R4XJS7</accession>
<dbReference type="InterPro" id="IPR017441">
    <property type="entry name" value="Protein_kinase_ATP_BS"/>
</dbReference>
<dbReference type="eggNOG" id="KOG0201">
    <property type="taxonomic scope" value="Eukaryota"/>
</dbReference>
<keyword evidence="3" id="KW-0723">Serine/threonine-protein kinase</keyword>
<dbReference type="GO" id="GO:0005524">
    <property type="term" value="F:ATP binding"/>
    <property type="evidence" value="ECO:0007669"/>
    <property type="project" value="UniProtKB-UniRule"/>
</dbReference>
<evidence type="ECO:0000256" key="5">
    <source>
        <dbReference type="ARBA" id="ARBA00022741"/>
    </source>
</evidence>
<dbReference type="PROSITE" id="PS50011">
    <property type="entry name" value="PROTEIN_KINASE_DOM"/>
    <property type="match status" value="1"/>
</dbReference>
<dbReference type="PANTHER" id="PTHR48012:SF27">
    <property type="entry name" value="SERINE_THREONINE-PROTEIN KINASE SID1"/>
    <property type="match status" value="1"/>
</dbReference>
<dbReference type="GO" id="GO:0005737">
    <property type="term" value="C:cytoplasm"/>
    <property type="evidence" value="ECO:0007669"/>
    <property type="project" value="TreeGrafter"/>
</dbReference>
<dbReference type="OrthoDB" id="248923at2759"/>
<keyword evidence="4" id="KW-0808">Transferase</keyword>
<dbReference type="GO" id="GO:0004674">
    <property type="term" value="F:protein serine/threonine kinase activity"/>
    <property type="evidence" value="ECO:0007669"/>
    <property type="project" value="UniProtKB-KW"/>
</dbReference>
<comment type="similarity">
    <text evidence="1">Belongs to the protein kinase superfamily. STE Ser/Thr protein kinase family. STE20 subfamily.</text>
</comment>
<keyword evidence="5 10" id="KW-0547">Nucleotide-binding</keyword>
<dbReference type="Proteomes" id="UP000013776">
    <property type="component" value="Unassembled WGS sequence"/>
</dbReference>
<comment type="catalytic activity">
    <reaction evidence="8">
        <text>L-threonyl-[protein] + ATP = O-phospho-L-threonyl-[protein] + ADP + H(+)</text>
        <dbReference type="Rhea" id="RHEA:46608"/>
        <dbReference type="Rhea" id="RHEA-COMP:11060"/>
        <dbReference type="Rhea" id="RHEA-COMP:11605"/>
        <dbReference type="ChEBI" id="CHEBI:15378"/>
        <dbReference type="ChEBI" id="CHEBI:30013"/>
        <dbReference type="ChEBI" id="CHEBI:30616"/>
        <dbReference type="ChEBI" id="CHEBI:61977"/>
        <dbReference type="ChEBI" id="CHEBI:456216"/>
        <dbReference type="EC" id="2.7.11.1"/>
    </reaction>
</comment>
<evidence type="ECO:0000256" key="10">
    <source>
        <dbReference type="PROSITE-ProRule" id="PRU10141"/>
    </source>
</evidence>
<dbReference type="InterPro" id="IPR050629">
    <property type="entry name" value="STE20/SPS1-PAK"/>
</dbReference>
<evidence type="ECO:0000256" key="7">
    <source>
        <dbReference type="ARBA" id="ARBA00022840"/>
    </source>
</evidence>
<feature type="coiled-coil region" evidence="11">
    <location>
        <begin position="389"/>
        <end position="416"/>
    </location>
</feature>
<keyword evidence="6" id="KW-0418">Kinase</keyword>
<gene>
    <name evidence="14" type="ORF">TAPDE_005199</name>
</gene>
<dbReference type="InterPro" id="IPR000719">
    <property type="entry name" value="Prot_kinase_dom"/>
</dbReference>
<dbReference type="PANTHER" id="PTHR48012">
    <property type="entry name" value="STERILE20-LIKE KINASE, ISOFORM B-RELATED"/>
    <property type="match status" value="1"/>
</dbReference>
<dbReference type="FunFam" id="1.10.510.10:FF:000499">
    <property type="entry name" value="Serine/threonine-protein kinase KIC1"/>
    <property type="match status" value="1"/>
</dbReference>
<keyword evidence="7 10" id="KW-0067">ATP-binding</keyword>
<dbReference type="STRING" id="1097556.R4XJS7"/>
<comment type="caution">
    <text evidence="14">The sequence shown here is derived from an EMBL/GenBank/DDBJ whole genome shotgun (WGS) entry which is preliminary data.</text>
</comment>
<name>R4XJS7_TAPDE</name>
<evidence type="ECO:0000256" key="3">
    <source>
        <dbReference type="ARBA" id="ARBA00022527"/>
    </source>
</evidence>
<dbReference type="EC" id="2.7.11.1" evidence="2"/>
<organism evidence="14 15">
    <name type="scientific">Taphrina deformans (strain PYCC 5710 / ATCC 11124 / CBS 356.35 / IMI 108563 / JCM 9778 / NBRC 8474)</name>
    <name type="common">Peach leaf curl fungus</name>
    <name type="synonym">Lalaria deformans</name>
    <dbReference type="NCBI Taxonomy" id="1097556"/>
    <lineage>
        <taxon>Eukaryota</taxon>
        <taxon>Fungi</taxon>
        <taxon>Dikarya</taxon>
        <taxon>Ascomycota</taxon>
        <taxon>Taphrinomycotina</taxon>
        <taxon>Taphrinomycetes</taxon>
        <taxon>Taphrinales</taxon>
        <taxon>Taphrinaceae</taxon>
        <taxon>Taphrina</taxon>
    </lineage>
</organism>
<protein>
    <recommendedName>
        <fullName evidence="2">non-specific serine/threonine protein kinase</fullName>
        <ecNumber evidence="2">2.7.11.1</ecNumber>
    </recommendedName>
</protein>
<evidence type="ECO:0000256" key="4">
    <source>
        <dbReference type="ARBA" id="ARBA00022679"/>
    </source>
</evidence>
<reference evidence="14 15" key="1">
    <citation type="journal article" date="2013" name="MBio">
        <title>Genome sequencing of the plant pathogen Taphrina deformans, the causal agent of peach leaf curl.</title>
        <authorList>
            <person name="Cisse O.H."/>
            <person name="Almeida J.M.G.C.F."/>
            <person name="Fonseca A."/>
            <person name="Kumar A.A."/>
            <person name="Salojaervi J."/>
            <person name="Overmyer K."/>
            <person name="Hauser P.M."/>
            <person name="Pagni M."/>
        </authorList>
    </citation>
    <scope>NUCLEOTIDE SEQUENCE [LARGE SCALE GENOMIC DNA]</scope>
    <source>
        <strain evidence="15">PYCC 5710 / ATCC 11124 / CBS 356.35 / IMI 108563 / JCM 9778 / NBRC 8474</strain>
    </source>
</reference>
<dbReference type="Gene3D" id="1.10.510.10">
    <property type="entry name" value="Transferase(Phosphotransferase) domain 1"/>
    <property type="match status" value="1"/>
</dbReference>
<evidence type="ECO:0000256" key="9">
    <source>
        <dbReference type="ARBA" id="ARBA00048679"/>
    </source>
</evidence>
<dbReference type="CDD" id="cd06609">
    <property type="entry name" value="STKc_MST3_like"/>
    <property type="match status" value="1"/>
</dbReference>
<keyword evidence="15" id="KW-1185">Reference proteome</keyword>
<evidence type="ECO:0000256" key="8">
    <source>
        <dbReference type="ARBA" id="ARBA00047899"/>
    </source>
</evidence>
<evidence type="ECO:0000256" key="2">
    <source>
        <dbReference type="ARBA" id="ARBA00012513"/>
    </source>
</evidence>
<comment type="catalytic activity">
    <reaction evidence="9">
        <text>L-seryl-[protein] + ATP = O-phospho-L-seryl-[protein] + ADP + H(+)</text>
        <dbReference type="Rhea" id="RHEA:17989"/>
        <dbReference type="Rhea" id="RHEA-COMP:9863"/>
        <dbReference type="Rhea" id="RHEA-COMP:11604"/>
        <dbReference type="ChEBI" id="CHEBI:15378"/>
        <dbReference type="ChEBI" id="CHEBI:29999"/>
        <dbReference type="ChEBI" id="CHEBI:30616"/>
        <dbReference type="ChEBI" id="CHEBI:83421"/>
        <dbReference type="ChEBI" id="CHEBI:456216"/>
        <dbReference type="EC" id="2.7.11.1"/>
    </reaction>
</comment>
<dbReference type="EMBL" id="CAHR02000287">
    <property type="protein sequence ID" value="CCG84688.1"/>
    <property type="molecule type" value="Genomic_DNA"/>
</dbReference>
<dbReference type="Pfam" id="PF00069">
    <property type="entry name" value="Pkinase"/>
    <property type="match status" value="1"/>
</dbReference>
<feature type="binding site" evidence="10">
    <location>
        <position position="37"/>
    </location>
    <ligand>
        <name>ATP</name>
        <dbReference type="ChEBI" id="CHEBI:30616"/>
    </ligand>
</feature>
<dbReference type="FunFam" id="3.30.200.20:FF:000040">
    <property type="entry name" value="Dual specificity mitogen-activated protein kinase kinase"/>
    <property type="match status" value="1"/>
</dbReference>
<dbReference type="VEuPathDB" id="FungiDB:TAPDE_005199"/>
<evidence type="ECO:0000313" key="14">
    <source>
        <dbReference type="EMBL" id="CCG84688.1"/>
    </source>
</evidence>
<evidence type="ECO:0000256" key="12">
    <source>
        <dbReference type="SAM" id="MobiDB-lite"/>
    </source>
</evidence>
<evidence type="ECO:0000256" key="6">
    <source>
        <dbReference type="ARBA" id="ARBA00022777"/>
    </source>
</evidence>
<dbReference type="SUPFAM" id="SSF56112">
    <property type="entry name" value="Protein kinase-like (PK-like)"/>
    <property type="match status" value="1"/>
</dbReference>
<sequence>MQDRSSHYELLGKLGTGSFGTVWKARYKDTEEIVAIKQIDLESSNEDIAEIQQEINLLGACDSKYITRYYESFVTGFRLWIVMEYLAGGSALDAMQDTPFSEKQAAVVCRELLNGLKYLHIQGKIHRDIKAANVLLTGSGEVKLADFGVAAQLSSNMSRRHTFVGTPFWMAPEVIKQAGYDYKADIWSLGITAMEMLTGEPPLSEFHPMRVIFMIPKSPAPALPSGFSAQCRDFVSRCLQKDVNTRPNAQDLLGHPFIRSAGSRDLLLPLLARPENLPGPPIEEMALLNMSQKTQESGDQEWDFETVKGRPQSHIKDSSVHSTGGPVTSNEPWDQGTIKPKQQVAQREAPSLLDTEAGSYLGKIDRDYGSIWERTSDTIRKPEHNEESFKHKTDELEKLIRTLSALDENKAEALLRNQVKLLER</sequence>
<proteinExistence type="inferred from homology"/>
<evidence type="ECO:0000313" key="15">
    <source>
        <dbReference type="Proteomes" id="UP000013776"/>
    </source>
</evidence>
<keyword evidence="11" id="KW-0175">Coiled coil</keyword>